<dbReference type="PANTHER" id="PTHR13847">
    <property type="entry name" value="SARCOSINE DEHYDROGENASE-RELATED"/>
    <property type="match status" value="1"/>
</dbReference>
<gene>
    <name evidence="3" type="ORF">SAMN05421774_106202</name>
</gene>
<dbReference type="InterPro" id="IPR036188">
    <property type="entry name" value="FAD/NAD-bd_sf"/>
</dbReference>
<dbReference type="STRING" id="1086013.SAMN05421774_106202"/>
<dbReference type="GO" id="GO:0005737">
    <property type="term" value="C:cytoplasm"/>
    <property type="evidence" value="ECO:0007669"/>
    <property type="project" value="TreeGrafter"/>
</dbReference>
<accession>A0A1N7PWX1</accession>
<evidence type="ECO:0000313" key="4">
    <source>
        <dbReference type="Proteomes" id="UP000186141"/>
    </source>
</evidence>
<dbReference type="Gene3D" id="3.30.9.10">
    <property type="entry name" value="D-Amino Acid Oxidase, subunit A, domain 2"/>
    <property type="match status" value="1"/>
</dbReference>
<dbReference type="Pfam" id="PF01266">
    <property type="entry name" value="DAO"/>
    <property type="match status" value="1"/>
</dbReference>
<dbReference type="Proteomes" id="UP000186141">
    <property type="component" value="Unassembled WGS sequence"/>
</dbReference>
<reference evidence="3 4" key="1">
    <citation type="submission" date="2017-01" db="EMBL/GenBank/DDBJ databases">
        <authorList>
            <person name="Mah S.A."/>
            <person name="Swanson W.J."/>
            <person name="Moy G.W."/>
            <person name="Vacquier V.D."/>
        </authorList>
    </citation>
    <scope>NUCLEOTIDE SEQUENCE [LARGE SCALE GENOMIC DNA]</scope>
    <source>
        <strain evidence="3 4">DSM 26375</strain>
    </source>
</reference>
<organism evidence="3 4">
    <name type="scientific">Gemmobacter megaterium</name>
    <dbReference type="NCBI Taxonomy" id="1086013"/>
    <lineage>
        <taxon>Bacteria</taxon>
        <taxon>Pseudomonadati</taxon>
        <taxon>Pseudomonadota</taxon>
        <taxon>Alphaproteobacteria</taxon>
        <taxon>Rhodobacterales</taxon>
        <taxon>Paracoccaceae</taxon>
        <taxon>Gemmobacter</taxon>
    </lineage>
</organism>
<evidence type="ECO:0000259" key="2">
    <source>
        <dbReference type="Pfam" id="PF01266"/>
    </source>
</evidence>
<dbReference type="PANTHER" id="PTHR13847:SF287">
    <property type="entry name" value="FAD-DEPENDENT OXIDOREDUCTASE DOMAIN-CONTAINING PROTEIN 1"/>
    <property type="match status" value="1"/>
</dbReference>
<feature type="domain" description="FAD dependent oxidoreductase" evidence="2">
    <location>
        <begin position="8"/>
        <end position="355"/>
    </location>
</feature>
<keyword evidence="4" id="KW-1185">Reference proteome</keyword>
<dbReference type="AlphaFoldDB" id="A0A1N7PWX1"/>
<sequence>MPQPPDFDVAIAGAGIVGASVAWHLAGAGLSVAVIDATGPAAAASGASDGAVSVASKKPGPLARLASASLLYTRVLSQGGPLAGAFQARPSYVFGQGAAELAAMDALIVKLGQIAGPVRVSADGGRGVLPGLGTGVERLVALDGEGHMPGHKAVRAYLARPGITPVWPARIMGITADDAGVTLDLGARRLRAGRLVAALGVSTPDHFPALPVIPRAGQLFITDRGPAGALPGSLTAAAYLLAKTDSPAAAPLPPVVIDPLATGQFIIGSSREDHGDPLRVDFATLRQLMTRSVAAWPMLAELRVIRAFAGIRAAVADGLPIVGPLPDAPRILMATGFEGDGICLSALIGAEVARMARGLPPSDAVAADLNALSPSRFTPQRQEGRA</sequence>
<dbReference type="SUPFAM" id="SSF54373">
    <property type="entry name" value="FAD-linked reductases, C-terminal domain"/>
    <property type="match status" value="1"/>
</dbReference>
<name>A0A1N7PWX1_9RHOB</name>
<dbReference type="RefSeq" id="WP_159441446.1">
    <property type="nucleotide sequence ID" value="NZ_BMEH01000006.1"/>
</dbReference>
<dbReference type="InterPro" id="IPR006076">
    <property type="entry name" value="FAD-dep_OxRdtase"/>
</dbReference>
<proteinExistence type="predicted"/>
<dbReference type="SUPFAM" id="SSF51971">
    <property type="entry name" value="Nucleotide-binding domain"/>
    <property type="match status" value="1"/>
</dbReference>
<dbReference type="OrthoDB" id="9815989at2"/>
<dbReference type="Gene3D" id="3.50.50.60">
    <property type="entry name" value="FAD/NAD(P)-binding domain"/>
    <property type="match status" value="1"/>
</dbReference>
<keyword evidence="1" id="KW-0560">Oxidoreductase</keyword>
<dbReference type="EMBL" id="FTOT01000006">
    <property type="protein sequence ID" value="SIT14929.1"/>
    <property type="molecule type" value="Genomic_DNA"/>
</dbReference>
<evidence type="ECO:0000313" key="3">
    <source>
        <dbReference type="EMBL" id="SIT14929.1"/>
    </source>
</evidence>
<protein>
    <submittedName>
        <fullName evidence="3">Glycine/D-amino acid oxidase</fullName>
    </submittedName>
</protein>
<evidence type="ECO:0000256" key="1">
    <source>
        <dbReference type="ARBA" id="ARBA00023002"/>
    </source>
</evidence>
<dbReference type="GO" id="GO:0016491">
    <property type="term" value="F:oxidoreductase activity"/>
    <property type="evidence" value="ECO:0007669"/>
    <property type="project" value="UniProtKB-KW"/>
</dbReference>